<gene>
    <name evidence="9" type="ORF">R3P82_09055</name>
</gene>
<keyword evidence="6 8" id="KW-1133">Transmembrane helix</keyword>
<comment type="subcellular location">
    <subcellularLocation>
        <location evidence="1">Cell membrane</location>
        <topology evidence="1">Multi-pass membrane protein</topology>
    </subcellularLocation>
</comment>
<dbReference type="Gene3D" id="1.50.10.150">
    <property type="entry name" value="Voltage-dependent anion channel"/>
    <property type="match status" value="1"/>
</dbReference>
<dbReference type="InterPro" id="IPR004695">
    <property type="entry name" value="SLAC1/Mae1/Ssu1/TehA"/>
</dbReference>
<dbReference type="InterPro" id="IPR038665">
    <property type="entry name" value="Voltage-dep_anion_channel_sf"/>
</dbReference>
<feature type="transmembrane region" description="Helical" evidence="8">
    <location>
        <begin position="309"/>
        <end position="333"/>
    </location>
</feature>
<feature type="transmembrane region" description="Helical" evidence="8">
    <location>
        <begin position="250"/>
        <end position="271"/>
    </location>
</feature>
<dbReference type="GO" id="GO:0000319">
    <property type="term" value="F:sulfite transmembrane transporter activity"/>
    <property type="evidence" value="ECO:0007669"/>
    <property type="project" value="TreeGrafter"/>
</dbReference>
<sequence length="345" mass="37377">MTRSRSLPTPARLSPGYFAMVMATGIVAVGAGQRGWETVSVILIVLTAIEYGILVLLTLWRLIAFRAEVVADLHDSRTAFLFFTFVAGTNVLAVALAGRHLLVASVALLCVGAAVWIVLGYTVPWVAVLSRDERPVVAEANGTWFIWVVASQSVAVAAATLEPHVESARDALAIVAVASWSVGVVLYVACAVFVSLRLMLYPLDPRELDPPYWVSMGAVAITVVAGARIVEMASAPMVDAVRGLVAGLVVVFWCFATWLIPALVAVGVWRHGIKRVPFRFEPTWWSIVFPLGMYAVAGIYLGRADDLPIVAWIGETWMWVAVAAWLIALVGMIRSRLPRVTRVPT</sequence>
<dbReference type="InterPro" id="IPR051629">
    <property type="entry name" value="Sulfite_efflux_TDT"/>
</dbReference>
<keyword evidence="5 8" id="KW-0812">Transmembrane</keyword>
<evidence type="ECO:0000313" key="10">
    <source>
        <dbReference type="Proteomes" id="UP001185873"/>
    </source>
</evidence>
<feature type="transmembrane region" description="Helical" evidence="8">
    <location>
        <begin position="104"/>
        <end position="130"/>
    </location>
</feature>
<organism evidence="9 10">
    <name type="scientific">Dietzia maris</name>
    <dbReference type="NCBI Taxonomy" id="37915"/>
    <lineage>
        <taxon>Bacteria</taxon>
        <taxon>Bacillati</taxon>
        <taxon>Actinomycetota</taxon>
        <taxon>Actinomycetes</taxon>
        <taxon>Mycobacteriales</taxon>
        <taxon>Dietziaceae</taxon>
        <taxon>Dietzia</taxon>
    </lineage>
</organism>
<evidence type="ECO:0000256" key="3">
    <source>
        <dbReference type="ARBA" id="ARBA00022448"/>
    </source>
</evidence>
<evidence type="ECO:0000256" key="6">
    <source>
        <dbReference type="ARBA" id="ARBA00022989"/>
    </source>
</evidence>
<feature type="transmembrane region" description="Helical" evidence="8">
    <location>
        <begin position="12"/>
        <end position="32"/>
    </location>
</feature>
<dbReference type="PANTHER" id="PTHR31686">
    <property type="match status" value="1"/>
</dbReference>
<evidence type="ECO:0000256" key="2">
    <source>
        <dbReference type="ARBA" id="ARBA00008566"/>
    </source>
</evidence>
<dbReference type="EMBL" id="JAWLKJ010000002">
    <property type="protein sequence ID" value="MDV6299263.1"/>
    <property type="molecule type" value="Genomic_DNA"/>
</dbReference>
<evidence type="ECO:0000256" key="8">
    <source>
        <dbReference type="SAM" id="Phobius"/>
    </source>
</evidence>
<protein>
    <submittedName>
        <fullName evidence="9">Tellurite resistance/C4-dicarboxylate transporter family protein</fullName>
    </submittedName>
</protein>
<feature type="transmembrane region" description="Helical" evidence="8">
    <location>
        <begin position="142"/>
        <end position="161"/>
    </location>
</feature>
<evidence type="ECO:0000256" key="4">
    <source>
        <dbReference type="ARBA" id="ARBA00022475"/>
    </source>
</evidence>
<comment type="caution">
    <text evidence="9">The sequence shown here is derived from an EMBL/GenBank/DDBJ whole genome shotgun (WGS) entry which is preliminary data.</text>
</comment>
<name>A0AAE4U7F9_9ACTN</name>
<keyword evidence="7 8" id="KW-0472">Membrane</keyword>
<keyword evidence="3" id="KW-0813">Transport</keyword>
<proteinExistence type="inferred from homology"/>
<keyword evidence="4" id="KW-1003">Cell membrane</keyword>
<dbReference type="GO" id="GO:0005886">
    <property type="term" value="C:plasma membrane"/>
    <property type="evidence" value="ECO:0007669"/>
    <property type="project" value="UniProtKB-SubCell"/>
</dbReference>
<evidence type="ECO:0000256" key="1">
    <source>
        <dbReference type="ARBA" id="ARBA00004651"/>
    </source>
</evidence>
<feature type="transmembrane region" description="Helical" evidence="8">
    <location>
        <begin position="173"/>
        <end position="200"/>
    </location>
</feature>
<feature type="transmembrane region" description="Helical" evidence="8">
    <location>
        <begin position="212"/>
        <end position="230"/>
    </location>
</feature>
<feature type="transmembrane region" description="Helical" evidence="8">
    <location>
        <begin position="80"/>
        <end position="98"/>
    </location>
</feature>
<dbReference type="CDD" id="cd09319">
    <property type="entry name" value="TDT_like_1"/>
    <property type="match status" value="1"/>
</dbReference>
<evidence type="ECO:0000256" key="7">
    <source>
        <dbReference type="ARBA" id="ARBA00023136"/>
    </source>
</evidence>
<feature type="transmembrane region" description="Helical" evidence="8">
    <location>
        <begin position="283"/>
        <end position="303"/>
    </location>
</feature>
<accession>A0AAE4U7F9</accession>
<dbReference type="PANTHER" id="PTHR31686:SF1">
    <property type="entry name" value="SULFITE EFFLUX PUMP SSU1"/>
    <property type="match status" value="1"/>
</dbReference>
<feature type="transmembrane region" description="Helical" evidence="8">
    <location>
        <begin position="38"/>
        <end position="60"/>
    </location>
</feature>
<dbReference type="AlphaFoldDB" id="A0AAE4U7F9"/>
<comment type="similarity">
    <text evidence="2">Belongs to the tellurite-resistance/dicarboxylate transporter (TDT) family.</text>
</comment>
<dbReference type="Pfam" id="PF03595">
    <property type="entry name" value="SLAC1"/>
    <property type="match status" value="1"/>
</dbReference>
<evidence type="ECO:0000313" key="9">
    <source>
        <dbReference type="EMBL" id="MDV6299263.1"/>
    </source>
</evidence>
<dbReference type="Proteomes" id="UP001185873">
    <property type="component" value="Unassembled WGS sequence"/>
</dbReference>
<evidence type="ECO:0000256" key="5">
    <source>
        <dbReference type="ARBA" id="ARBA00022692"/>
    </source>
</evidence>
<reference evidence="9" key="1">
    <citation type="submission" date="2023-10" db="EMBL/GenBank/DDBJ databases">
        <title>Development of a sustainable strategy for remediation of hydrocarbon-contaminated territories based on the waste exchange concept.</title>
        <authorList>
            <person name="Krivoruchko A."/>
        </authorList>
    </citation>
    <scope>NUCLEOTIDE SEQUENCE</scope>
    <source>
        <strain evidence="9">IEGM 1175</strain>
    </source>
</reference>